<feature type="transmembrane region" description="Helical" evidence="7">
    <location>
        <begin position="614"/>
        <end position="637"/>
    </location>
</feature>
<evidence type="ECO:0000256" key="6">
    <source>
        <dbReference type="SAM" id="MobiDB-lite"/>
    </source>
</evidence>
<evidence type="ECO:0000256" key="4">
    <source>
        <dbReference type="ARBA" id="ARBA00023002"/>
    </source>
</evidence>
<evidence type="ECO:0000256" key="1">
    <source>
        <dbReference type="ARBA" id="ARBA00004141"/>
    </source>
</evidence>
<keyword evidence="4" id="KW-0560">Oxidoreductase</keyword>
<dbReference type="AlphaFoldDB" id="E1ZAG3"/>
<dbReference type="OrthoDB" id="167398at2759"/>
<keyword evidence="5 7" id="KW-0472">Membrane</keyword>
<dbReference type="STRING" id="554065.E1ZAG3"/>
<dbReference type="OMA" id="FVTFTCS"/>
<feature type="transmembrane region" description="Helical" evidence="7">
    <location>
        <begin position="292"/>
        <end position="310"/>
    </location>
</feature>
<feature type="transmembrane region" description="Helical" evidence="7">
    <location>
        <begin position="657"/>
        <end position="685"/>
    </location>
</feature>
<evidence type="ECO:0000256" key="2">
    <source>
        <dbReference type="ARBA" id="ARBA00022692"/>
    </source>
</evidence>
<dbReference type="GO" id="GO:0005886">
    <property type="term" value="C:plasma membrane"/>
    <property type="evidence" value="ECO:0007669"/>
    <property type="project" value="TreeGrafter"/>
</dbReference>
<organism evidence="11">
    <name type="scientific">Chlorella variabilis</name>
    <name type="common">Green alga</name>
    <dbReference type="NCBI Taxonomy" id="554065"/>
    <lineage>
        <taxon>Eukaryota</taxon>
        <taxon>Viridiplantae</taxon>
        <taxon>Chlorophyta</taxon>
        <taxon>core chlorophytes</taxon>
        <taxon>Trebouxiophyceae</taxon>
        <taxon>Chlorellales</taxon>
        <taxon>Chlorellaceae</taxon>
        <taxon>Chlorella clade</taxon>
        <taxon>Chlorella</taxon>
    </lineage>
</organism>
<keyword evidence="2 7" id="KW-0812">Transmembrane</keyword>
<evidence type="ECO:0000259" key="9">
    <source>
        <dbReference type="Pfam" id="PF08030"/>
    </source>
</evidence>
<dbReference type="Pfam" id="PF01794">
    <property type="entry name" value="Ferric_reduct"/>
    <property type="match status" value="1"/>
</dbReference>
<keyword evidence="11" id="KW-1185">Reference proteome</keyword>
<evidence type="ECO:0000256" key="7">
    <source>
        <dbReference type="SAM" id="Phobius"/>
    </source>
</evidence>
<proteinExistence type="predicted"/>
<dbReference type="Gene3D" id="3.40.50.80">
    <property type="entry name" value="Nucleotide-binding domain of ferredoxin-NADP reductase (FNR) module"/>
    <property type="match status" value="1"/>
</dbReference>
<feature type="transmembrane region" description="Helical" evidence="7">
    <location>
        <begin position="134"/>
        <end position="152"/>
    </location>
</feature>
<dbReference type="Pfam" id="PF08030">
    <property type="entry name" value="NAD_binding_6"/>
    <property type="match status" value="1"/>
</dbReference>
<feature type="transmembrane region" description="Helical" evidence="7">
    <location>
        <begin position="181"/>
        <end position="200"/>
    </location>
</feature>
<dbReference type="InParanoid" id="E1ZAG3"/>
<dbReference type="SFLD" id="SFLDG01168">
    <property type="entry name" value="Ferric_reductase_subgroup_(FRE"/>
    <property type="match status" value="1"/>
</dbReference>
<dbReference type="InterPro" id="IPR050369">
    <property type="entry name" value="RBOH/FRE"/>
</dbReference>
<comment type="subcellular location">
    <subcellularLocation>
        <location evidence="1">Membrane</location>
        <topology evidence="1">Multi-pass membrane protein</topology>
    </subcellularLocation>
</comment>
<protein>
    <submittedName>
        <fullName evidence="10">Expressed protein</fullName>
    </submittedName>
</protein>
<dbReference type="eggNOG" id="KOG0039">
    <property type="taxonomic scope" value="Eukaryota"/>
</dbReference>
<dbReference type="InterPro" id="IPR039261">
    <property type="entry name" value="FNR_nucleotide-bd"/>
</dbReference>
<dbReference type="GeneID" id="17356742"/>
<dbReference type="PANTHER" id="PTHR11972">
    <property type="entry name" value="NADPH OXIDASE"/>
    <property type="match status" value="1"/>
</dbReference>
<dbReference type="KEGG" id="cvr:CHLNCDRAFT_57416"/>
<feature type="transmembrane region" description="Helical" evidence="7">
    <location>
        <begin position="262"/>
        <end position="285"/>
    </location>
</feature>
<evidence type="ECO:0000256" key="3">
    <source>
        <dbReference type="ARBA" id="ARBA00022989"/>
    </source>
</evidence>
<dbReference type="InterPro" id="IPR013121">
    <property type="entry name" value="Fe_red_NAD-bd_6"/>
</dbReference>
<dbReference type="RefSeq" id="XP_005849359.1">
    <property type="nucleotide sequence ID" value="XM_005849297.1"/>
</dbReference>
<evidence type="ECO:0000259" key="8">
    <source>
        <dbReference type="Pfam" id="PF01794"/>
    </source>
</evidence>
<gene>
    <name evidence="10" type="ORF">CHLNCDRAFT_57416</name>
</gene>
<dbReference type="SUPFAM" id="SSF52343">
    <property type="entry name" value="Ferredoxin reductase-like, C-terminal NADP-linked domain"/>
    <property type="match status" value="1"/>
</dbReference>
<dbReference type="Proteomes" id="UP000008141">
    <property type="component" value="Unassembled WGS sequence"/>
</dbReference>
<feature type="transmembrane region" description="Helical" evidence="7">
    <location>
        <begin position="15"/>
        <end position="34"/>
    </location>
</feature>
<feature type="transmembrane region" description="Helical" evidence="7">
    <location>
        <begin position="73"/>
        <end position="97"/>
    </location>
</feature>
<dbReference type="CDD" id="cd06186">
    <property type="entry name" value="NOX_Duox_like_FAD_NADP"/>
    <property type="match status" value="1"/>
</dbReference>
<dbReference type="FunCoup" id="E1ZAG3">
    <property type="interactions" value="289"/>
</dbReference>
<feature type="domain" description="Ferric oxidoreductase" evidence="8">
    <location>
        <begin position="186"/>
        <end position="307"/>
    </location>
</feature>
<sequence length="799" mass="88580">MGLPSWAPTAARGGLKLVIAGCLALFNYVFWYWVTDAYYVQMAAIFNNWGLKYPRSGSLGVKSLDAYDTGMVALMWLPLLAAAYATLVLQAIPKGAVPRAYTRLRRQIRIVLAWEAPPRRFFTWWCGGMSVRDLIVVIFMVAANLWYFIWYYRSYDRQLDAVAAAGVAFPEPRWRLMLERVAIIFGIMMWPNIWMLFFPIPQSSFLQTLTGLQYTEMIRYHRWVGQITLVVLSLHGWLYYLYWALKQEFWYNFSNWGTLSSINYLAGTISYLFALVLWSSSLSWVRRRFFEVFYRCHIVCFLGFTLFAYMHYFWSWSYFLPGIMLYGVDLVLRAGQLSQTTLVTAASVDNEAGVATIQLKTSKDITSACPVHELFLMVPSISRWQWHPITVAGTEPDASGSGSIITLSIKRYGKWTKVGPGEGTAGSGSSGVEGQTLSSSPQVPKHCLWEGCTTLVLLGGGVGATPLLALLREMIAERRADPKAASSQPGRVHFLWASRQPREICMLDGAVLEAARSSDGWLTLELFSTRPMPAAADAAEEGVHGAKEGGLGKSDSGRASSEGSQELKAEDSFGKDASQPSMAVYHGVADPAVLSSPFFHKFARVIQPQAVGSWHLALVYVLVWVGTFLGTVLGGAYVGEAYTYFDTSGISVYPNTLYWKVGMVWFFTQAIMMIGVPYILAVLPLHVWRYWRATRNPDSAEVLPLAPPHHPTGHGSGCQLVGGMLTAGGESGLEILSGRPAMRDALLAVGKDLTRSDTVGVFVGGPEPMTRQVQLETASLNDWGQPGPHYAFRAMAHML</sequence>
<dbReference type="InterPro" id="IPR013130">
    <property type="entry name" value="Fe3_Rdtase_TM_dom"/>
</dbReference>
<dbReference type="SFLD" id="SFLDS00052">
    <property type="entry name" value="Ferric_Reductase_Domain"/>
    <property type="match status" value="1"/>
</dbReference>
<accession>E1ZAG3</accession>
<name>E1ZAG3_CHLVA</name>
<evidence type="ECO:0000313" key="10">
    <source>
        <dbReference type="EMBL" id="EFN57257.1"/>
    </source>
</evidence>
<feature type="region of interest" description="Disordered" evidence="6">
    <location>
        <begin position="537"/>
        <end position="573"/>
    </location>
</feature>
<dbReference type="EMBL" id="GL433840">
    <property type="protein sequence ID" value="EFN57257.1"/>
    <property type="molecule type" value="Genomic_DNA"/>
</dbReference>
<keyword evidence="3 7" id="KW-1133">Transmembrane helix</keyword>
<evidence type="ECO:0000256" key="5">
    <source>
        <dbReference type="ARBA" id="ARBA00023136"/>
    </source>
</evidence>
<dbReference type="PANTHER" id="PTHR11972:SF69">
    <property type="entry name" value="FERRIC REDUCTION OXIDASE 6-RELATED"/>
    <property type="match status" value="1"/>
</dbReference>
<feature type="domain" description="Ferric reductase NAD binding" evidence="9">
    <location>
        <begin position="453"/>
        <end position="534"/>
    </location>
</feature>
<reference evidence="10 11" key="1">
    <citation type="journal article" date="2010" name="Plant Cell">
        <title>The Chlorella variabilis NC64A genome reveals adaptation to photosymbiosis, coevolution with viruses, and cryptic sex.</title>
        <authorList>
            <person name="Blanc G."/>
            <person name="Duncan G."/>
            <person name="Agarkova I."/>
            <person name="Borodovsky M."/>
            <person name="Gurnon J."/>
            <person name="Kuo A."/>
            <person name="Lindquist E."/>
            <person name="Lucas S."/>
            <person name="Pangilinan J."/>
            <person name="Polle J."/>
            <person name="Salamov A."/>
            <person name="Terry A."/>
            <person name="Yamada T."/>
            <person name="Dunigan D.D."/>
            <person name="Grigoriev I.V."/>
            <person name="Claverie J.M."/>
            <person name="Van Etten J.L."/>
        </authorList>
    </citation>
    <scope>NUCLEOTIDE SEQUENCE [LARGE SCALE GENOMIC DNA]</scope>
    <source>
        <strain evidence="10 11">NC64A</strain>
    </source>
</reference>
<evidence type="ECO:0000313" key="11">
    <source>
        <dbReference type="Proteomes" id="UP000008141"/>
    </source>
</evidence>
<feature type="transmembrane region" description="Helical" evidence="7">
    <location>
        <begin position="220"/>
        <end position="242"/>
    </location>
</feature>
<dbReference type="GO" id="GO:0016491">
    <property type="term" value="F:oxidoreductase activity"/>
    <property type="evidence" value="ECO:0007669"/>
    <property type="project" value="UniProtKB-KW"/>
</dbReference>